<evidence type="ECO:0000256" key="1">
    <source>
        <dbReference type="SAM" id="Phobius"/>
    </source>
</evidence>
<dbReference type="EMBL" id="CP137640">
    <property type="protein sequence ID" value="WVX79300.1"/>
    <property type="molecule type" value="Genomic_DNA"/>
</dbReference>
<keyword evidence="1" id="KW-1133">Transmembrane helix</keyword>
<keyword evidence="1" id="KW-0812">Transmembrane</keyword>
<evidence type="ECO:0000313" key="3">
    <source>
        <dbReference type="Proteomes" id="UP001357223"/>
    </source>
</evidence>
<sequence length="401" mass="44714">MLSILLIFLLFGIVITIIEEKNFIYQMVYFTNTADVITLIALVPLLTLPVKLSGYASSIEQLSLKKIKKSSQFFSFTQVLAFITGSVIHMAAMNMTHTLVKESSVKLSIPDKYMGIAIIQGYSLSMLFSPLSIGFSQMVDHTEAKFIPAFLFGLCLSVLGLILGQLLDRKRLNYIPVQLQNSMGNDISYKSIMWLCIPITIYVISIILLNENLNVSLIYLTSILSIPFSYVWSVLLKKRNEYFQEVSSYIQNELVNLFGMFALLLSAGYFVGVLESSQLFEFITNGLIWLSNNLNPSLLVSVFMLVVILFSMMGMHPLIAYIIVLHIVDPSTIGIHPVIWGGSLMTAMVIGIMVCPFNGSTSIISSFTGSSSLQVAKWNTVFGIYYFLLVSLIVFTAVKFS</sequence>
<accession>A0ABZ2CA22</accession>
<evidence type="ECO:0000313" key="2">
    <source>
        <dbReference type="EMBL" id="WVX79300.1"/>
    </source>
</evidence>
<name>A0ABZ2CA22_9BACI</name>
<protein>
    <submittedName>
        <fullName evidence="2">Uncharacterized protein</fullName>
    </submittedName>
</protein>
<keyword evidence="3" id="KW-1185">Reference proteome</keyword>
<feature type="transmembrane region" description="Helical" evidence="1">
    <location>
        <begin position="298"/>
        <end position="328"/>
    </location>
</feature>
<organism evidence="2 3">
    <name type="scientific">Niallia oryzisoli</name>
    <dbReference type="NCBI Taxonomy" id="1737571"/>
    <lineage>
        <taxon>Bacteria</taxon>
        <taxon>Bacillati</taxon>
        <taxon>Bacillota</taxon>
        <taxon>Bacilli</taxon>
        <taxon>Bacillales</taxon>
        <taxon>Bacillaceae</taxon>
        <taxon>Niallia</taxon>
    </lineage>
</organism>
<feature type="transmembrane region" description="Helical" evidence="1">
    <location>
        <begin position="216"/>
        <end position="235"/>
    </location>
</feature>
<feature type="transmembrane region" description="Helical" evidence="1">
    <location>
        <begin position="255"/>
        <end position="277"/>
    </location>
</feature>
<feature type="transmembrane region" description="Helical" evidence="1">
    <location>
        <begin position="36"/>
        <end position="52"/>
    </location>
</feature>
<gene>
    <name evidence="2" type="ORF">R4Z09_18560</name>
</gene>
<reference evidence="2 3" key="1">
    <citation type="submission" date="2023-10" db="EMBL/GenBank/DDBJ databases">
        <title>Niallia locisalis sp.nov. isolated from a salt pond sample.</title>
        <authorList>
            <person name="Li X.-J."/>
            <person name="Dong L."/>
        </authorList>
    </citation>
    <scope>NUCLEOTIDE SEQUENCE [LARGE SCALE GENOMIC DNA]</scope>
    <source>
        <strain evidence="2 3">DSM 29761</strain>
    </source>
</reference>
<feature type="transmembrane region" description="Helical" evidence="1">
    <location>
        <begin position="187"/>
        <end position="209"/>
    </location>
</feature>
<proteinExistence type="predicted"/>
<dbReference type="RefSeq" id="WP_338448234.1">
    <property type="nucleotide sequence ID" value="NZ_CP137640.1"/>
</dbReference>
<feature type="transmembrane region" description="Helical" evidence="1">
    <location>
        <begin position="334"/>
        <end position="357"/>
    </location>
</feature>
<feature type="transmembrane region" description="Helical" evidence="1">
    <location>
        <begin position="73"/>
        <end position="93"/>
    </location>
</feature>
<feature type="transmembrane region" description="Helical" evidence="1">
    <location>
        <begin position="146"/>
        <end position="167"/>
    </location>
</feature>
<dbReference type="Proteomes" id="UP001357223">
    <property type="component" value="Chromosome"/>
</dbReference>
<feature type="transmembrane region" description="Helical" evidence="1">
    <location>
        <begin position="113"/>
        <end position="134"/>
    </location>
</feature>
<keyword evidence="1" id="KW-0472">Membrane</keyword>
<feature type="transmembrane region" description="Helical" evidence="1">
    <location>
        <begin position="378"/>
        <end position="398"/>
    </location>
</feature>